<gene>
    <name evidence="1" type="ORF">ACFPZN_08365</name>
</gene>
<protein>
    <recommendedName>
        <fullName evidence="3">Thioesterase</fullName>
    </recommendedName>
</protein>
<proteinExistence type="predicted"/>
<dbReference type="Gene3D" id="3.10.129.10">
    <property type="entry name" value="Hotdog Thioesterase"/>
    <property type="match status" value="1"/>
</dbReference>
<dbReference type="SUPFAM" id="SSF54637">
    <property type="entry name" value="Thioesterase/thiol ester dehydrase-isomerase"/>
    <property type="match status" value="1"/>
</dbReference>
<comment type="caution">
    <text evidence="1">The sequence shown here is derived from an EMBL/GenBank/DDBJ whole genome shotgun (WGS) entry which is preliminary data.</text>
</comment>
<sequence>MAETDTQQPHVELPLNRHWSDWSTRAMRQAAPGWADLVREMATLQDAFAAGSPPQQAVTEIRALVQRATTLLARSQAGDADQLFGRFLLDPTRGQTFSPPVHLTTVTERTLTGQTRFGRFHSGNNAAAHGGGVALLFDEMFGRLVSCGDIPPCPHGEPVGGLPQRDAAR</sequence>
<reference evidence="2" key="1">
    <citation type="journal article" date="2019" name="Int. J. Syst. Evol. Microbiol.">
        <title>The Global Catalogue of Microorganisms (GCM) 10K type strain sequencing project: providing services to taxonomists for standard genome sequencing and annotation.</title>
        <authorList>
            <consortium name="The Broad Institute Genomics Platform"/>
            <consortium name="The Broad Institute Genome Sequencing Center for Infectious Disease"/>
            <person name="Wu L."/>
            <person name="Ma J."/>
        </authorList>
    </citation>
    <scope>NUCLEOTIDE SEQUENCE [LARGE SCALE GENOMIC DNA]</scope>
    <source>
        <strain evidence="2">KCTC 42087</strain>
    </source>
</reference>
<dbReference type="EMBL" id="JBHSON010000009">
    <property type="protein sequence ID" value="MFC5745617.1"/>
    <property type="molecule type" value="Genomic_DNA"/>
</dbReference>
<keyword evidence="2" id="KW-1185">Reference proteome</keyword>
<dbReference type="RefSeq" id="WP_378281242.1">
    <property type="nucleotide sequence ID" value="NZ_JBHSON010000009.1"/>
</dbReference>
<name>A0ABW0ZTD9_9ACTN</name>
<dbReference type="InterPro" id="IPR029069">
    <property type="entry name" value="HotDog_dom_sf"/>
</dbReference>
<accession>A0ABW0ZTD9</accession>
<evidence type="ECO:0000313" key="2">
    <source>
        <dbReference type="Proteomes" id="UP001596074"/>
    </source>
</evidence>
<evidence type="ECO:0000313" key="1">
    <source>
        <dbReference type="EMBL" id="MFC5745617.1"/>
    </source>
</evidence>
<organism evidence="1 2">
    <name type="scientific">Actinomadura rugatobispora</name>
    <dbReference type="NCBI Taxonomy" id="1994"/>
    <lineage>
        <taxon>Bacteria</taxon>
        <taxon>Bacillati</taxon>
        <taxon>Actinomycetota</taxon>
        <taxon>Actinomycetes</taxon>
        <taxon>Streptosporangiales</taxon>
        <taxon>Thermomonosporaceae</taxon>
        <taxon>Actinomadura</taxon>
    </lineage>
</organism>
<evidence type="ECO:0008006" key="3">
    <source>
        <dbReference type="Google" id="ProtNLM"/>
    </source>
</evidence>
<dbReference type="Proteomes" id="UP001596074">
    <property type="component" value="Unassembled WGS sequence"/>
</dbReference>